<evidence type="ECO:0000256" key="1">
    <source>
        <dbReference type="SAM" id="MobiDB-lite"/>
    </source>
</evidence>
<organism evidence="2 3">
    <name type="scientific">Pleurodeles waltl</name>
    <name type="common">Iberian ribbed newt</name>
    <dbReference type="NCBI Taxonomy" id="8319"/>
    <lineage>
        <taxon>Eukaryota</taxon>
        <taxon>Metazoa</taxon>
        <taxon>Chordata</taxon>
        <taxon>Craniata</taxon>
        <taxon>Vertebrata</taxon>
        <taxon>Euteleostomi</taxon>
        <taxon>Amphibia</taxon>
        <taxon>Batrachia</taxon>
        <taxon>Caudata</taxon>
        <taxon>Salamandroidea</taxon>
        <taxon>Salamandridae</taxon>
        <taxon>Pleurodelinae</taxon>
        <taxon>Pleurodeles</taxon>
    </lineage>
</organism>
<dbReference type="PANTHER" id="PTHR14386">
    <property type="entry name" value="PROTEIN FAM204A"/>
    <property type="match status" value="1"/>
</dbReference>
<feature type="compositionally biased region" description="Basic residues" evidence="1">
    <location>
        <begin position="83"/>
        <end position="93"/>
    </location>
</feature>
<dbReference type="AlphaFoldDB" id="A0AAV7QK67"/>
<dbReference type="Proteomes" id="UP001066276">
    <property type="component" value="Chromosome 6"/>
</dbReference>
<dbReference type="PANTHER" id="PTHR14386:SF2">
    <property type="entry name" value="PROTEIN FAM204A"/>
    <property type="match status" value="1"/>
</dbReference>
<feature type="region of interest" description="Disordered" evidence="1">
    <location>
        <begin position="76"/>
        <end position="115"/>
    </location>
</feature>
<dbReference type="EMBL" id="JANPWB010000010">
    <property type="protein sequence ID" value="KAJ1140124.1"/>
    <property type="molecule type" value="Genomic_DNA"/>
</dbReference>
<sequence>MWSGLLPAGVRESDDDIDEEELGATLQNEGPQAEPVTLQCGEAEYPLVESVAGPAGVSEKLWNKFQELQKRNVEIKSQANFRQRGRRRKRRRKGVADKPEESQTGVCESQPSKDDAPLEELKQFFGINDRFEPPVTNKILQKSSLEASIDQAVNGGDIEKAEDLSDHLATREMGVKIAKAVACREFIKARQEELASQEARKKKKKLAWGFEAKQRWETKSNMGYM</sequence>
<evidence type="ECO:0008006" key="4">
    <source>
        <dbReference type="Google" id="ProtNLM"/>
    </source>
</evidence>
<keyword evidence="3" id="KW-1185">Reference proteome</keyword>
<reference evidence="2" key="1">
    <citation type="journal article" date="2022" name="bioRxiv">
        <title>Sequencing and chromosome-scale assembly of the giantPleurodeles waltlgenome.</title>
        <authorList>
            <person name="Brown T."/>
            <person name="Elewa A."/>
            <person name="Iarovenko S."/>
            <person name="Subramanian E."/>
            <person name="Araus A.J."/>
            <person name="Petzold A."/>
            <person name="Susuki M."/>
            <person name="Suzuki K.-i.T."/>
            <person name="Hayashi T."/>
            <person name="Toyoda A."/>
            <person name="Oliveira C."/>
            <person name="Osipova E."/>
            <person name="Leigh N.D."/>
            <person name="Simon A."/>
            <person name="Yun M.H."/>
        </authorList>
    </citation>
    <scope>NUCLEOTIDE SEQUENCE</scope>
    <source>
        <strain evidence="2">20211129_DDA</strain>
        <tissue evidence="2">Liver</tissue>
    </source>
</reference>
<evidence type="ECO:0000313" key="2">
    <source>
        <dbReference type="EMBL" id="KAJ1140124.1"/>
    </source>
</evidence>
<dbReference type="InterPro" id="IPR037690">
    <property type="entry name" value="FAM204A"/>
</dbReference>
<evidence type="ECO:0000313" key="3">
    <source>
        <dbReference type="Proteomes" id="UP001066276"/>
    </source>
</evidence>
<protein>
    <recommendedName>
        <fullName evidence="4">Protein FAM204A</fullName>
    </recommendedName>
</protein>
<proteinExistence type="predicted"/>
<gene>
    <name evidence="2" type="ORF">NDU88_006484</name>
</gene>
<accession>A0AAV7QK67</accession>
<comment type="caution">
    <text evidence="2">The sequence shown here is derived from an EMBL/GenBank/DDBJ whole genome shotgun (WGS) entry which is preliminary data.</text>
</comment>
<name>A0AAV7QK67_PLEWA</name>